<feature type="region of interest" description="Disordered" evidence="1">
    <location>
        <begin position="76"/>
        <end position="139"/>
    </location>
</feature>
<comment type="caution">
    <text evidence="2">The sequence shown here is derived from an EMBL/GenBank/DDBJ whole genome shotgun (WGS) entry which is preliminary data.</text>
</comment>
<dbReference type="Proteomes" id="UP001187415">
    <property type="component" value="Unassembled WGS sequence"/>
</dbReference>
<evidence type="ECO:0000256" key="1">
    <source>
        <dbReference type="SAM" id="MobiDB-lite"/>
    </source>
</evidence>
<feature type="region of interest" description="Disordered" evidence="1">
    <location>
        <begin position="31"/>
        <end position="56"/>
    </location>
</feature>
<evidence type="ECO:0000313" key="3">
    <source>
        <dbReference type="Proteomes" id="UP001187415"/>
    </source>
</evidence>
<dbReference type="EMBL" id="JAUPFM010000020">
    <property type="protein sequence ID" value="KAK2819412.1"/>
    <property type="molecule type" value="Genomic_DNA"/>
</dbReference>
<dbReference type="AlphaFoldDB" id="A0AA88IT92"/>
<accession>A0AA88IT92</accession>
<organism evidence="2 3">
    <name type="scientific">Channa striata</name>
    <name type="common">Snakehead murrel</name>
    <name type="synonym">Ophicephalus striatus</name>
    <dbReference type="NCBI Taxonomy" id="64152"/>
    <lineage>
        <taxon>Eukaryota</taxon>
        <taxon>Metazoa</taxon>
        <taxon>Chordata</taxon>
        <taxon>Craniata</taxon>
        <taxon>Vertebrata</taxon>
        <taxon>Euteleostomi</taxon>
        <taxon>Actinopterygii</taxon>
        <taxon>Neopterygii</taxon>
        <taxon>Teleostei</taxon>
        <taxon>Neoteleostei</taxon>
        <taxon>Acanthomorphata</taxon>
        <taxon>Anabantaria</taxon>
        <taxon>Anabantiformes</taxon>
        <taxon>Channoidei</taxon>
        <taxon>Channidae</taxon>
        <taxon>Channa</taxon>
    </lineage>
</organism>
<sequence>MICMDLFARILRDLNDNPALAPLAARARGQPERARVQGAQLPHMRARLNWPADGRGEQRGPDLCFRNMMFNQEKARVSAAVAERKSAETETGAPPTGRGSAGRPAYRAWGNKIAGNSGDQERLTKRVVCDRRARPRGWG</sequence>
<keyword evidence="3" id="KW-1185">Reference proteome</keyword>
<feature type="compositionally biased region" description="Basic and acidic residues" evidence="1">
    <location>
        <begin position="119"/>
        <end position="132"/>
    </location>
</feature>
<gene>
    <name evidence="2" type="ORF">Q5P01_024973</name>
</gene>
<reference evidence="2" key="1">
    <citation type="submission" date="2023-07" db="EMBL/GenBank/DDBJ databases">
        <title>Chromosome-level Genome Assembly of Striped Snakehead (Channa striata).</title>
        <authorList>
            <person name="Liu H."/>
        </authorList>
    </citation>
    <scope>NUCLEOTIDE SEQUENCE</scope>
    <source>
        <strain evidence="2">Gz</strain>
        <tissue evidence="2">Muscle</tissue>
    </source>
</reference>
<evidence type="ECO:0000313" key="2">
    <source>
        <dbReference type="EMBL" id="KAK2819412.1"/>
    </source>
</evidence>
<proteinExistence type="predicted"/>
<protein>
    <submittedName>
        <fullName evidence="2">Uncharacterized protein</fullName>
    </submittedName>
</protein>
<name>A0AA88IT92_CHASR</name>